<dbReference type="InterPro" id="IPR050729">
    <property type="entry name" value="Rho-GAP"/>
</dbReference>
<feature type="region of interest" description="Disordered" evidence="3">
    <location>
        <begin position="215"/>
        <end position="367"/>
    </location>
</feature>
<dbReference type="PROSITE" id="PS50238">
    <property type="entry name" value="RHOGAP"/>
    <property type="match status" value="1"/>
</dbReference>
<dbReference type="SMART" id="SM00324">
    <property type="entry name" value="RhoGAP"/>
    <property type="match status" value="1"/>
</dbReference>
<feature type="compositionally biased region" description="Low complexity" evidence="3">
    <location>
        <begin position="266"/>
        <end position="276"/>
    </location>
</feature>
<feature type="compositionally biased region" description="Low complexity" evidence="3">
    <location>
        <begin position="734"/>
        <end position="753"/>
    </location>
</feature>
<feature type="region of interest" description="Disordered" evidence="3">
    <location>
        <begin position="606"/>
        <end position="631"/>
    </location>
</feature>
<evidence type="ECO:0000313" key="7">
    <source>
        <dbReference type="EMBL" id="WWD21701.1"/>
    </source>
</evidence>
<feature type="region of interest" description="Disordered" evidence="3">
    <location>
        <begin position="669"/>
        <end position="795"/>
    </location>
</feature>
<feature type="compositionally biased region" description="Polar residues" evidence="3">
    <location>
        <begin position="1114"/>
        <end position="1123"/>
    </location>
</feature>
<feature type="domain" description="PH" evidence="4">
    <location>
        <begin position="499"/>
        <end position="604"/>
    </location>
</feature>
<feature type="compositionally biased region" description="Low complexity" evidence="3">
    <location>
        <begin position="1102"/>
        <end position="1113"/>
    </location>
</feature>
<dbReference type="InterPro" id="IPR036871">
    <property type="entry name" value="PX_dom_sf"/>
</dbReference>
<name>A0AAJ8N0D7_9TREE</name>
<feature type="region of interest" description="Disordered" evidence="3">
    <location>
        <begin position="978"/>
        <end position="998"/>
    </location>
</feature>
<dbReference type="Gene3D" id="3.30.1520.10">
    <property type="entry name" value="Phox-like domain"/>
    <property type="match status" value="1"/>
</dbReference>
<dbReference type="InterPro" id="IPR001849">
    <property type="entry name" value="PH_domain"/>
</dbReference>
<dbReference type="GO" id="GO:0007165">
    <property type="term" value="P:signal transduction"/>
    <property type="evidence" value="ECO:0007669"/>
    <property type="project" value="InterPro"/>
</dbReference>
<dbReference type="GO" id="GO:0035091">
    <property type="term" value="F:phosphatidylinositol binding"/>
    <property type="evidence" value="ECO:0007669"/>
    <property type="project" value="InterPro"/>
</dbReference>
<proteinExistence type="predicted"/>
<dbReference type="Gene3D" id="1.10.555.10">
    <property type="entry name" value="Rho GTPase activation protein"/>
    <property type="match status" value="2"/>
</dbReference>
<feature type="domain" description="PX" evidence="5">
    <location>
        <begin position="373"/>
        <end position="495"/>
    </location>
</feature>
<evidence type="ECO:0008006" key="9">
    <source>
        <dbReference type="Google" id="ProtNLM"/>
    </source>
</evidence>
<feature type="compositionally biased region" description="Low complexity" evidence="3">
    <location>
        <begin position="18"/>
        <end position="54"/>
    </location>
</feature>
<feature type="compositionally biased region" description="Low complexity" evidence="3">
    <location>
        <begin position="220"/>
        <end position="236"/>
    </location>
</feature>
<evidence type="ECO:0000259" key="5">
    <source>
        <dbReference type="PROSITE" id="PS50195"/>
    </source>
</evidence>
<feature type="coiled-coil region" evidence="2">
    <location>
        <begin position="93"/>
        <end position="120"/>
    </location>
</feature>
<feature type="region of interest" description="Disordered" evidence="3">
    <location>
        <begin position="137"/>
        <end position="202"/>
    </location>
</feature>
<sequence>MPNSSPSPIPQHLNAPATQTQSSPKTSRSRPSPTGSPQQPASPRSSGRGSSTGALDLEGVLRSTGGDVRRALESILADRNNLQAQNTQLWKLIEKQRAQCSQLASDNDRLRQDREKANSRLTVAGLEPVTNAKRITTSSSTVGLGLKAEAPQIRRHNSDRDEAASTPKKSATNNSAPNSPAQKQTPSSLLPSPMADRRQRRDSKMTFAPEVASFMTLADSPQTTTHPTSSMPPSSSYNTLSPASQYSASPSVNGREETGVIPPPSSRALAASTATTDPPRTAPKQQTTQEPPTRGSSMRSPPPDRSQTKSPDHSLWGGSIKDEQVRPSFDSSSSRPSQGTATPRVSTEPSQGIDQQPSSSRSLPPLSSALLPHARISIPSSTVFPNTTGRDVLCFIVQITVRPPNAQPVSWNVAKLFSAFLDLDTKIKARAGKGRKEWKQMVAPLPEGRAWKDFAPSKIDQRKAALEAYLQSLLIAPISDKADLCHFLSTDPVQAKNTADRKEGYLTKKGKNFGGWKTRYFVLDGPVMEYFESRGGGRLGSITITNAQIGRQNRPSDSTDEKDFRHAFLIIEQAKRGTTNQHVLCAESDVERDRWIDMLVKHITPEPVSAPVPTPTPAPASSGGLMRKKSQVRKLSKDVVVTSAQPLSQAANNAKFANAPSPSIINSLESQRTIQSSQSTSSHASNPSLSTQSSGVPQTPTHPTAQDDRPPLAQPVKSNSSTSSNGSHPITMVTSPSSDVLSSSPPTTNEPTPRASKRQSMMPNRPSYTPAYLSSLSSQGLNAPPGYNAEKDRDRKAKSRGFWGFGKTQERVAHPPVFGVPLTDSLAIASVANLPAIVFRCIEYLEAKKAEEEEGVYRLSGSSAVIKGLKDRFDSEGDVNLLAVDELWDPHAIADLIDSSARVAELSRLVSELPPPNYALLRALTAHLILIVRNAALNKMTLRNIGIVFSPTLGIPAGIFSELVSHFGQIFDADDEVNAGSEREDAGESSGLGALDEDVEETIKRKRNSMLYQAGGADAMLGLSGRALDPATEDSASELSTDDGDGDGDSEAHSIASSVDPSSSSVVSTPRAEGSAPPARQAKAVARGLVVETAQTGEPHPSRGSGSRKMSGSLVNPQEVSAV</sequence>
<evidence type="ECO:0000256" key="3">
    <source>
        <dbReference type="SAM" id="MobiDB-lite"/>
    </source>
</evidence>
<dbReference type="Pfam" id="PF00620">
    <property type="entry name" value="RhoGAP"/>
    <property type="match status" value="2"/>
</dbReference>
<keyword evidence="2" id="KW-0175">Coiled coil</keyword>
<dbReference type="KEGG" id="ksn:43589090"/>
<dbReference type="InterPro" id="IPR001683">
    <property type="entry name" value="PX_dom"/>
</dbReference>
<dbReference type="InterPro" id="IPR011993">
    <property type="entry name" value="PH-like_dom_sf"/>
</dbReference>
<feature type="compositionally biased region" description="Polar residues" evidence="3">
    <location>
        <begin position="689"/>
        <end position="704"/>
    </location>
</feature>
<feature type="region of interest" description="Disordered" evidence="3">
    <location>
        <begin position="1030"/>
        <end position="1123"/>
    </location>
</feature>
<feature type="compositionally biased region" description="Acidic residues" evidence="3">
    <location>
        <begin position="1031"/>
        <end position="1049"/>
    </location>
</feature>
<feature type="compositionally biased region" description="Pro residues" evidence="3">
    <location>
        <begin position="608"/>
        <end position="618"/>
    </location>
</feature>
<feature type="compositionally biased region" description="Low complexity" evidence="3">
    <location>
        <begin position="670"/>
        <end position="688"/>
    </location>
</feature>
<feature type="compositionally biased region" description="Low complexity" evidence="3">
    <location>
        <begin position="326"/>
        <end position="337"/>
    </location>
</feature>
<dbReference type="GeneID" id="43589090"/>
<dbReference type="Proteomes" id="UP000322225">
    <property type="component" value="Chromosome 11"/>
</dbReference>
<dbReference type="Pfam" id="PF00169">
    <property type="entry name" value="PH"/>
    <property type="match status" value="1"/>
</dbReference>
<evidence type="ECO:0000256" key="1">
    <source>
        <dbReference type="ARBA" id="ARBA00022468"/>
    </source>
</evidence>
<dbReference type="GO" id="GO:0005737">
    <property type="term" value="C:cytoplasm"/>
    <property type="evidence" value="ECO:0007669"/>
    <property type="project" value="TreeGrafter"/>
</dbReference>
<reference evidence="7" key="2">
    <citation type="submission" date="2024-01" db="EMBL/GenBank/DDBJ databases">
        <title>Comparative genomics of Cryptococcus and Kwoniella reveals pathogenesis evolution and contrasting modes of karyotype evolution via chromosome fusion or intercentromeric recombination.</title>
        <authorList>
            <person name="Coelho M.A."/>
            <person name="David-Palma M."/>
            <person name="Shea T."/>
            <person name="Bowers K."/>
            <person name="McGinley-Smith S."/>
            <person name="Mohammad A.W."/>
            <person name="Gnirke A."/>
            <person name="Yurkov A.M."/>
            <person name="Nowrousian M."/>
            <person name="Sun S."/>
            <person name="Cuomo C.A."/>
            <person name="Heitman J."/>
        </authorList>
    </citation>
    <scope>NUCLEOTIDE SEQUENCE</scope>
    <source>
        <strain evidence="7">CBS 12478</strain>
    </source>
</reference>
<feature type="compositionally biased region" description="Low complexity" evidence="3">
    <location>
        <begin position="1054"/>
        <end position="1068"/>
    </location>
</feature>
<dbReference type="SUPFAM" id="SSF48350">
    <property type="entry name" value="GTPase activation domain, GAP"/>
    <property type="match status" value="1"/>
</dbReference>
<dbReference type="PANTHER" id="PTHR23176">
    <property type="entry name" value="RHO/RAC/CDC GTPASE-ACTIVATING PROTEIN"/>
    <property type="match status" value="1"/>
</dbReference>
<feature type="compositionally biased region" description="Low complexity" evidence="3">
    <location>
        <begin position="357"/>
        <end position="367"/>
    </location>
</feature>
<reference evidence="7" key="1">
    <citation type="submission" date="2017-08" db="EMBL/GenBank/DDBJ databases">
        <authorList>
            <person name="Cuomo C."/>
            <person name="Billmyre B."/>
            <person name="Heitman J."/>
        </authorList>
    </citation>
    <scope>NUCLEOTIDE SEQUENCE</scope>
    <source>
        <strain evidence="7">CBS 12478</strain>
    </source>
</reference>
<feature type="compositionally biased region" description="Polar residues" evidence="3">
    <location>
        <begin position="167"/>
        <end position="190"/>
    </location>
</feature>
<dbReference type="SMART" id="SM00233">
    <property type="entry name" value="PH"/>
    <property type="match status" value="1"/>
</dbReference>
<feature type="compositionally biased region" description="Polar residues" evidence="3">
    <location>
        <begin position="772"/>
        <end position="781"/>
    </location>
</feature>
<evidence type="ECO:0000259" key="6">
    <source>
        <dbReference type="PROSITE" id="PS50238"/>
    </source>
</evidence>
<dbReference type="InterPro" id="IPR008936">
    <property type="entry name" value="Rho_GTPase_activation_prot"/>
</dbReference>
<dbReference type="Pfam" id="PF00787">
    <property type="entry name" value="PX"/>
    <property type="match status" value="1"/>
</dbReference>
<evidence type="ECO:0000259" key="4">
    <source>
        <dbReference type="PROSITE" id="PS50003"/>
    </source>
</evidence>
<dbReference type="CDD" id="cd13277">
    <property type="entry name" value="PH_Bem3"/>
    <property type="match status" value="1"/>
</dbReference>
<feature type="compositionally biased region" description="Low complexity" evidence="3">
    <location>
        <begin position="718"/>
        <end position="727"/>
    </location>
</feature>
<evidence type="ECO:0000256" key="2">
    <source>
        <dbReference type="SAM" id="Coils"/>
    </source>
</evidence>
<gene>
    <name evidence="7" type="ORF">CI109_106187</name>
</gene>
<dbReference type="Gene3D" id="2.30.29.30">
    <property type="entry name" value="Pleckstrin-homology domain (PH domain)/Phosphotyrosine-binding domain (PTB)"/>
    <property type="match status" value="1"/>
</dbReference>
<dbReference type="PROSITE" id="PS50003">
    <property type="entry name" value="PH_DOMAIN"/>
    <property type="match status" value="1"/>
</dbReference>
<dbReference type="GO" id="GO:0005096">
    <property type="term" value="F:GTPase activator activity"/>
    <property type="evidence" value="ECO:0007669"/>
    <property type="project" value="UniProtKB-KW"/>
</dbReference>
<dbReference type="SUPFAM" id="SSF50729">
    <property type="entry name" value="PH domain-like"/>
    <property type="match status" value="1"/>
</dbReference>
<protein>
    <recommendedName>
        <fullName evidence="9">RalA-binding protein 1</fullName>
    </recommendedName>
</protein>
<dbReference type="AlphaFoldDB" id="A0AAJ8N0D7"/>
<keyword evidence="1" id="KW-0343">GTPase activation</keyword>
<dbReference type="SUPFAM" id="SSF64268">
    <property type="entry name" value="PX domain"/>
    <property type="match status" value="1"/>
</dbReference>
<evidence type="ECO:0000313" key="8">
    <source>
        <dbReference type="Proteomes" id="UP000322225"/>
    </source>
</evidence>
<feature type="region of interest" description="Disordered" evidence="3">
    <location>
        <begin position="1"/>
        <end position="61"/>
    </location>
</feature>
<dbReference type="RefSeq" id="XP_065823862.1">
    <property type="nucleotide sequence ID" value="XM_065967790.1"/>
</dbReference>
<feature type="compositionally biased region" description="Polar residues" evidence="3">
    <location>
        <begin position="237"/>
        <end position="252"/>
    </location>
</feature>
<organism evidence="7 8">
    <name type="scientific">Kwoniella shandongensis</name>
    <dbReference type="NCBI Taxonomy" id="1734106"/>
    <lineage>
        <taxon>Eukaryota</taxon>
        <taxon>Fungi</taxon>
        <taxon>Dikarya</taxon>
        <taxon>Basidiomycota</taxon>
        <taxon>Agaricomycotina</taxon>
        <taxon>Tremellomycetes</taxon>
        <taxon>Tremellales</taxon>
        <taxon>Cryptococcaceae</taxon>
        <taxon>Kwoniella</taxon>
    </lineage>
</organism>
<feature type="compositionally biased region" description="Polar residues" evidence="3">
    <location>
        <begin position="283"/>
        <end position="299"/>
    </location>
</feature>
<dbReference type="PROSITE" id="PS50195">
    <property type="entry name" value="PX"/>
    <property type="match status" value="1"/>
</dbReference>
<dbReference type="InterPro" id="IPR000198">
    <property type="entry name" value="RhoGAP_dom"/>
</dbReference>
<dbReference type="EMBL" id="CP144061">
    <property type="protein sequence ID" value="WWD21701.1"/>
    <property type="molecule type" value="Genomic_DNA"/>
</dbReference>
<dbReference type="PANTHER" id="PTHR23176:SF129">
    <property type="entry name" value="RHO GTPASE ACTIVATING PROTEIN AT 16F, ISOFORM E-RELATED"/>
    <property type="match status" value="1"/>
</dbReference>
<feature type="domain" description="Rho-GAP" evidence="6">
    <location>
        <begin position="820"/>
        <end position="1003"/>
    </location>
</feature>
<keyword evidence="8" id="KW-1185">Reference proteome</keyword>
<feature type="compositionally biased region" description="Polar residues" evidence="3">
    <location>
        <begin position="338"/>
        <end position="356"/>
    </location>
</feature>
<dbReference type="CDD" id="cd06093">
    <property type="entry name" value="PX_domain"/>
    <property type="match status" value="1"/>
</dbReference>
<accession>A0AAJ8N0D7</accession>